<evidence type="ECO:0008006" key="3">
    <source>
        <dbReference type="Google" id="ProtNLM"/>
    </source>
</evidence>
<dbReference type="PANTHER" id="PTHR43861">
    <property type="entry name" value="TRANS-ACONITATE 2-METHYLTRANSFERASE-RELATED"/>
    <property type="match status" value="1"/>
</dbReference>
<dbReference type="CDD" id="cd02440">
    <property type="entry name" value="AdoMet_MTases"/>
    <property type="match status" value="1"/>
</dbReference>
<accession>A0A1G2V3P8</accession>
<sequence length="215" mass="24969">MKNSIQKIYQDHHLNNRPQNFSILEKERGDLLKKYIGKGKKIIDIGCRDGTLTKHFIDDNDILGVDIDIKALHEAEMNFGIKTIHMDLNGDWNELGDKKFDVVVAGEVLEHLYYPEKILKSILRHMNSEGIFIGSVPNAFSLKNRIRYLFGSKKWTPLSDPTHINQFSYGELNDILKKQFNDVKIIGLGRYRKLSKIFPSLFAFDLFWISKNKKE</sequence>
<comment type="caution">
    <text evidence="1">The sequence shown here is derived from an EMBL/GenBank/DDBJ whole genome shotgun (WGS) entry which is preliminary data.</text>
</comment>
<gene>
    <name evidence="1" type="ORF">A2431_02375</name>
</gene>
<dbReference type="Proteomes" id="UP000177697">
    <property type="component" value="Unassembled WGS sequence"/>
</dbReference>
<dbReference type="AlphaFoldDB" id="A0A1G2V3P8"/>
<dbReference type="SUPFAM" id="SSF53335">
    <property type="entry name" value="S-adenosyl-L-methionine-dependent methyltransferases"/>
    <property type="match status" value="1"/>
</dbReference>
<dbReference type="Pfam" id="PF13489">
    <property type="entry name" value="Methyltransf_23"/>
    <property type="match status" value="1"/>
</dbReference>
<evidence type="ECO:0000313" key="2">
    <source>
        <dbReference type="Proteomes" id="UP000177697"/>
    </source>
</evidence>
<name>A0A1G2V3P8_9BACT</name>
<dbReference type="EMBL" id="MHWW01000003">
    <property type="protein sequence ID" value="OHB16232.1"/>
    <property type="molecule type" value="Genomic_DNA"/>
</dbReference>
<dbReference type="InterPro" id="IPR029063">
    <property type="entry name" value="SAM-dependent_MTases_sf"/>
</dbReference>
<reference evidence="1 2" key="1">
    <citation type="journal article" date="2016" name="Nat. Commun.">
        <title>Thousands of microbial genomes shed light on interconnected biogeochemical processes in an aquifer system.</title>
        <authorList>
            <person name="Anantharaman K."/>
            <person name="Brown C.T."/>
            <person name="Hug L.A."/>
            <person name="Sharon I."/>
            <person name="Castelle C.J."/>
            <person name="Probst A.J."/>
            <person name="Thomas B.C."/>
            <person name="Singh A."/>
            <person name="Wilkins M.J."/>
            <person name="Karaoz U."/>
            <person name="Brodie E.L."/>
            <person name="Williams K.H."/>
            <person name="Hubbard S.S."/>
            <person name="Banfield J.F."/>
        </authorList>
    </citation>
    <scope>NUCLEOTIDE SEQUENCE [LARGE SCALE GENOMIC DNA]</scope>
</reference>
<organism evidence="1 2">
    <name type="scientific">Candidatus Zambryskibacteria bacterium RIFOXYC1_FULL_39_10</name>
    <dbReference type="NCBI Taxonomy" id="1802779"/>
    <lineage>
        <taxon>Bacteria</taxon>
        <taxon>Candidatus Zambryskiibacteriota</taxon>
    </lineage>
</organism>
<evidence type="ECO:0000313" key="1">
    <source>
        <dbReference type="EMBL" id="OHB16232.1"/>
    </source>
</evidence>
<protein>
    <recommendedName>
        <fullName evidence="3">Methyltransferase domain-containing protein</fullName>
    </recommendedName>
</protein>
<proteinExistence type="predicted"/>
<dbReference type="Gene3D" id="3.40.50.150">
    <property type="entry name" value="Vaccinia Virus protein VP39"/>
    <property type="match status" value="1"/>
</dbReference>